<evidence type="ECO:0000256" key="2">
    <source>
        <dbReference type="SAM" id="Phobius"/>
    </source>
</evidence>
<protein>
    <submittedName>
        <fullName evidence="3">Uncharacterized protein</fullName>
    </submittedName>
</protein>
<reference evidence="3 4" key="1">
    <citation type="submission" date="2015-03" db="EMBL/GenBank/DDBJ databases">
        <title>Draft genome sequence of Luteibacter yeojuensis strain SU11.</title>
        <authorList>
            <person name="Sulaiman J."/>
            <person name="Priya K."/>
            <person name="Chan K.-G."/>
        </authorList>
    </citation>
    <scope>NUCLEOTIDE SEQUENCE [LARGE SCALE GENOMIC DNA]</scope>
    <source>
        <strain evidence="3 4">SU11</strain>
    </source>
</reference>
<name>A0A0F3KU97_9GAMM</name>
<feature type="transmembrane region" description="Helical" evidence="2">
    <location>
        <begin position="21"/>
        <end position="40"/>
    </location>
</feature>
<evidence type="ECO:0000256" key="1">
    <source>
        <dbReference type="SAM" id="MobiDB-lite"/>
    </source>
</evidence>
<comment type="caution">
    <text evidence="3">The sequence shown here is derived from an EMBL/GenBank/DDBJ whole genome shotgun (WGS) entry which is preliminary data.</text>
</comment>
<accession>A0A0F3KU97</accession>
<organism evidence="3 4">
    <name type="scientific">Luteibacter yeojuensis</name>
    <dbReference type="NCBI Taxonomy" id="345309"/>
    <lineage>
        <taxon>Bacteria</taxon>
        <taxon>Pseudomonadati</taxon>
        <taxon>Pseudomonadota</taxon>
        <taxon>Gammaproteobacteria</taxon>
        <taxon>Lysobacterales</taxon>
        <taxon>Rhodanobacteraceae</taxon>
        <taxon>Luteibacter</taxon>
    </lineage>
</organism>
<keyword evidence="2" id="KW-0812">Transmembrane</keyword>
<dbReference type="EMBL" id="JZRB01000018">
    <property type="protein sequence ID" value="KJV34731.1"/>
    <property type="molecule type" value="Genomic_DNA"/>
</dbReference>
<keyword evidence="4" id="KW-1185">Reference proteome</keyword>
<proteinExistence type="predicted"/>
<keyword evidence="2" id="KW-1133">Transmembrane helix</keyword>
<sequence length="132" mass="13994">MDLSERIAVENARLHRITKQLSLTVSCVLTIPSLLCILAYCWPRSDAGLALVAARLTVTGLSLFALGGLLVAALLFRTYGNRHLMHQMILSEALGAARSGMSGVPRQGETVEAQDASPGNPWHAAGADACKP</sequence>
<evidence type="ECO:0000313" key="4">
    <source>
        <dbReference type="Proteomes" id="UP000033651"/>
    </source>
</evidence>
<feature type="transmembrane region" description="Helical" evidence="2">
    <location>
        <begin position="52"/>
        <end position="76"/>
    </location>
</feature>
<evidence type="ECO:0000313" key="3">
    <source>
        <dbReference type="EMBL" id="KJV34731.1"/>
    </source>
</evidence>
<dbReference type="Proteomes" id="UP000033651">
    <property type="component" value="Unassembled WGS sequence"/>
</dbReference>
<dbReference type="RefSeq" id="WP_045829255.1">
    <property type="nucleotide sequence ID" value="NZ_JZRB01000018.1"/>
</dbReference>
<feature type="region of interest" description="Disordered" evidence="1">
    <location>
        <begin position="100"/>
        <end position="132"/>
    </location>
</feature>
<gene>
    <name evidence="3" type="ORF">VI08_09025</name>
</gene>
<dbReference type="PATRIC" id="fig|345309.4.peg.1023"/>
<dbReference type="AlphaFoldDB" id="A0A0F3KU97"/>
<keyword evidence="2" id="KW-0472">Membrane</keyword>